<dbReference type="GeneID" id="103632410"/>
<dbReference type="RefSeq" id="NP_001334043.1">
    <property type="nucleotide sequence ID" value="NM_001347114.1"/>
</dbReference>
<name>C4J7Z2_MAIZE</name>
<reference evidence="1" key="1">
    <citation type="journal article" date="2009" name="PLoS Genet.">
        <title>Sequencing, mapping, and analysis of 27,455 maize full-length cDNAs.</title>
        <authorList>
            <person name="Soderlund C."/>
            <person name="Descour A."/>
            <person name="Kudrna D."/>
            <person name="Bomhoff M."/>
            <person name="Boyd L."/>
            <person name="Currie J."/>
            <person name="Angelova A."/>
            <person name="Collura K."/>
            <person name="Wissotski M."/>
            <person name="Ashley E."/>
            <person name="Morrow D."/>
            <person name="Fernandes J."/>
            <person name="Walbot V."/>
            <person name="Yu Y."/>
        </authorList>
    </citation>
    <scope>NUCLEOTIDE SEQUENCE</scope>
    <source>
        <strain evidence="1">B73</strain>
    </source>
</reference>
<dbReference type="AlphaFoldDB" id="C4J7Z2"/>
<proteinExistence type="evidence at transcript level"/>
<protein>
    <submittedName>
        <fullName evidence="1">Uncharacterized protein</fullName>
    </submittedName>
</protein>
<accession>C4J7Z2</accession>
<dbReference type="OrthoDB" id="427368at2759"/>
<organism evidence="1">
    <name type="scientific">Zea mays</name>
    <name type="common">Maize</name>
    <dbReference type="NCBI Taxonomy" id="4577"/>
    <lineage>
        <taxon>Eukaryota</taxon>
        <taxon>Viridiplantae</taxon>
        <taxon>Streptophyta</taxon>
        <taxon>Embryophyta</taxon>
        <taxon>Tracheophyta</taxon>
        <taxon>Spermatophyta</taxon>
        <taxon>Magnoliopsida</taxon>
        <taxon>Liliopsida</taxon>
        <taxon>Poales</taxon>
        <taxon>Poaceae</taxon>
        <taxon>PACMAD clade</taxon>
        <taxon>Panicoideae</taxon>
        <taxon>Andropogonodae</taxon>
        <taxon>Andropogoneae</taxon>
        <taxon>Tripsacinae</taxon>
        <taxon>Zea</taxon>
    </lineage>
</organism>
<dbReference type="KEGG" id="zma:103632410"/>
<dbReference type="EMBL" id="BT086939">
    <property type="protein sequence ID" value="ACR37292.1"/>
    <property type="molecule type" value="mRNA"/>
</dbReference>
<reference evidence="1" key="2">
    <citation type="submission" date="2012-06" db="EMBL/GenBank/DDBJ databases">
        <authorList>
            <person name="Yu Y."/>
            <person name="Currie J."/>
            <person name="Lomeli R."/>
            <person name="Angelova A."/>
            <person name="Collura K."/>
            <person name="Wissotski M."/>
            <person name="Campos D."/>
            <person name="Kudrna D."/>
            <person name="Golser W."/>
            <person name="Ashely E."/>
            <person name="Descour A."/>
            <person name="Fernandes J."/>
            <person name="Soderlund C."/>
            <person name="Walbot V."/>
        </authorList>
    </citation>
    <scope>NUCLEOTIDE SEQUENCE</scope>
    <source>
        <strain evidence="1">B73</strain>
    </source>
</reference>
<sequence length="23" mass="2866">MWCCMIGTRVRRCARYMEIMNNQ</sequence>
<evidence type="ECO:0000313" key="1">
    <source>
        <dbReference type="EMBL" id="ACR37292.1"/>
    </source>
</evidence>